<gene>
    <name evidence="2" type="ORF">E2C01_060779</name>
</gene>
<dbReference type="EMBL" id="VSRR010025036">
    <property type="protein sequence ID" value="MPC66629.1"/>
    <property type="molecule type" value="Genomic_DNA"/>
</dbReference>
<evidence type="ECO:0000256" key="1">
    <source>
        <dbReference type="SAM" id="MobiDB-lite"/>
    </source>
</evidence>
<organism evidence="2 3">
    <name type="scientific">Portunus trituberculatus</name>
    <name type="common">Swimming crab</name>
    <name type="synonym">Neptunus trituberculatus</name>
    <dbReference type="NCBI Taxonomy" id="210409"/>
    <lineage>
        <taxon>Eukaryota</taxon>
        <taxon>Metazoa</taxon>
        <taxon>Ecdysozoa</taxon>
        <taxon>Arthropoda</taxon>
        <taxon>Crustacea</taxon>
        <taxon>Multicrustacea</taxon>
        <taxon>Malacostraca</taxon>
        <taxon>Eumalacostraca</taxon>
        <taxon>Eucarida</taxon>
        <taxon>Decapoda</taxon>
        <taxon>Pleocyemata</taxon>
        <taxon>Brachyura</taxon>
        <taxon>Eubrachyura</taxon>
        <taxon>Portunoidea</taxon>
        <taxon>Portunidae</taxon>
        <taxon>Portuninae</taxon>
        <taxon>Portunus</taxon>
    </lineage>
</organism>
<evidence type="ECO:0000313" key="3">
    <source>
        <dbReference type="Proteomes" id="UP000324222"/>
    </source>
</evidence>
<comment type="caution">
    <text evidence="2">The sequence shown here is derived from an EMBL/GenBank/DDBJ whole genome shotgun (WGS) entry which is preliminary data.</text>
</comment>
<evidence type="ECO:0000313" key="2">
    <source>
        <dbReference type="EMBL" id="MPC66629.1"/>
    </source>
</evidence>
<feature type="region of interest" description="Disordered" evidence="1">
    <location>
        <begin position="23"/>
        <end position="64"/>
    </location>
</feature>
<proteinExistence type="predicted"/>
<protein>
    <submittedName>
        <fullName evidence="2">Uncharacterized protein</fullName>
    </submittedName>
</protein>
<dbReference type="AlphaFoldDB" id="A0A5B7HA01"/>
<reference evidence="2 3" key="1">
    <citation type="submission" date="2019-05" db="EMBL/GenBank/DDBJ databases">
        <title>Another draft genome of Portunus trituberculatus and its Hox gene families provides insights of decapod evolution.</title>
        <authorList>
            <person name="Jeong J.-H."/>
            <person name="Song I."/>
            <person name="Kim S."/>
            <person name="Choi T."/>
            <person name="Kim D."/>
            <person name="Ryu S."/>
            <person name="Kim W."/>
        </authorList>
    </citation>
    <scope>NUCLEOTIDE SEQUENCE [LARGE SCALE GENOMIC DNA]</scope>
    <source>
        <tissue evidence="2">Muscle</tissue>
    </source>
</reference>
<name>A0A5B7HA01_PORTR</name>
<accession>A0A5B7HA01</accession>
<sequence>MKGRGGRAAGLIFSCHRYKGVVPPHWQTQSRGTARHAHSGTTSRKTTHRTRPAPQTPSGELINNETGVKITFVSAHLAHEKRKRDSIKNFFDFMEEKRVRPTPTGSALVALLQEGQDTPLAARGIASSQLWFRSKAG</sequence>
<dbReference type="Proteomes" id="UP000324222">
    <property type="component" value="Unassembled WGS sequence"/>
</dbReference>
<keyword evidence="3" id="KW-1185">Reference proteome</keyword>